<dbReference type="EMBL" id="CAJNNV010026490">
    <property type="protein sequence ID" value="CAE8618333.1"/>
    <property type="molecule type" value="Genomic_DNA"/>
</dbReference>
<protein>
    <submittedName>
        <fullName evidence="2">Uncharacterized protein</fullName>
    </submittedName>
</protein>
<reference evidence="2" key="1">
    <citation type="submission" date="2021-02" db="EMBL/GenBank/DDBJ databases">
        <authorList>
            <person name="Dougan E. K."/>
            <person name="Rhodes N."/>
            <person name="Thang M."/>
            <person name="Chan C."/>
        </authorList>
    </citation>
    <scope>NUCLEOTIDE SEQUENCE</scope>
</reference>
<evidence type="ECO:0000313" key="3">
    <source>
        <dbReference type="Proteomes" id="UP000654075"/>
    </source>
</evidence>
<feature type="region of interest" description="Disordered" evidence="1">
    <location>
        <begin position="106"/>
        <end position="160"/>
    </location>
</feature>
<name>A0A813FWJ6_POLGL</name>
<feature type="region of interest" description="Disordered" evidence="1">
    <location>
        <begin position="50"/>
        <end position="87"/>
    </location>
</feature>
<comment type="caution">
    <text evidence="2">The sequence shown here is derived from an EMBL/GenBank/DDBJ whole genome shotgun (WGS) entry which is preliminary data.</text>
</comment>
<organism evidence="2 3">
    <name type="scientific">Polarella glacialis</name>
    <name type="common">Dinoflagellate</name>
    <dbReference type="NCBI Taxonomy" id="89957"/>
    <lineage>
        <taxon>Eukaryota</taxon>
        <taxon>Sar</taxon>
        <taxon>Alveolata</taxon>
        <taxon>Dinophyceae</taxon>
        <taxon>Suessiales</taxon>
        <taxon>Suessiaceae</taxon>
        <taxon>Polarella</taxon>
    </lineage>
</organism>
<feature type="compositionally biased region" description="Polar residues" evidence="1">
    <location>
        <begin position="147"/>
        <end position="160"/>
    </location>
</feature>
<accession>A0A813FWJ6</accession>
<dbReference type="Proteomes" id="UP000654075">
    <property type="component" value="Unassembled WGS sequence"/>
</dbReference>
<sequence>MKEQTSRACVRAAFDMRAPGCRFPGARAKKFGVPGVYLFAGYAHKAAMPLTPLRPSRTPRRRSSAGQLPESSHAAGTASTPRAAGGFLSPGLERCERPCVRDPAFATPPAPRWAPRRWAPADASPHRRLLSPKAAGSGASRCATPRLSPTQVPGSSATTSATLPLRSRLMIPSRLANSARVFAAEVSENSEDEQLEADVEEERRFAQLAALGLGLQRLDALGFRPSWAAAPLVSEASEDELGDFYSTPPAVQHQFQRDLEDAGPDDMEVSPSTSLAQGVKRCRLT</sequence>
<evidence type="ECO:0000256" key="1">
    <source>
        <dbReference type="SAM" id="MobiDB-lite"/>
    </source>
</evidence>
<evidence type="ECO:0000313" key="2">
    <source>
        <dbReference type="EMBL" id="CAE8618333.1"/>
    </source>
</evidence>
<dbReference type="AlphaFoldDB" id="A0A813FWJ6"/>
<proteinExistence type="predicted"/>
<feature type="region of interest" description="Disordered" evidence="1">
    <location>
        <begin position="240"/>
        <end position="285"/>
    </location>
</feature>
<gene>
    <name evidence="2" type="ORF">PGLA1383_LOCUS35963</name>
</gene>
<keyword evidence="3" id="KW-1185">Reference proteome</keyword>